<evidence type="ECO:0000259" key="12">
    <source>
        <dbReference type="PROSITE" id="PS51192"/>
    </source>
</evidence>
<comment type="catalytic activity">
    <reaction evidence="9">
        <text>ATP + H2O = ADP + phosphate + H(+)</text>
        <dbReference type="Rhea" id="RHEA:13065"/>
        <dbReference type="ChEBI" id="CHEBI:15377"/>
        <dbReference type="ChEBI" id="CHEBI:15378"/>
        <dbReference type="ChEBI" id="CHEBI:30616"/>
        <dbReference type="ChEBI" id="CHEBI:43474"/>
        <dbReference type="ChEBI" id="CHEBI:456216"/>
    </reaction>
</comment>
<evidence type="ECO:0000256" key="7">
    <source>
        <dbReference type="ARBA" id="ARBA00023235"/>
    </source>
</evidence>
<proteinExistence type="inferred from homology"/>
<sequence length="983" mass="107189">RSTTDAHPPPARARGARARAPRGAALPLARAAGPPPGRSGRRPAGGLAPLRGAAGVRGGAAGGRAQVPLAEAAQAPHRLRLPALAPASGGRRGGCWRSGAARRRAWRGERQGAVCAGRRRCVEQNAGGALRVQQLQPRAAGGRGGGPGRAGRGCLLGHWRRQVALLPVPAPALQYWISIVVTPLISLMMNQVSKFNATVGATDGAPRACFLGSMQVDRHMESEVLHGAYTMVYVTPEKLMSGFLERLGPLRDAGRLSLIAIDEAHCISEWGHDFRPEYRQLRSIREKLPGVPLVALTATASPEVQRDIIGQLCLRDPQVSLYTFDRPNLALACTRKQGKKADFKRIAEQVAGAGSTIVYVPTRDAADELAEFLAGALRPAGRTAASYHAGKGPVEREKAHLDFLSGRTDVLVATIAFGMGIDKPDIRRILHYGAPKTVEEYLQQVGRAGRDGLKANCELVFSDQDFNNYSSDFYVGGLPPDQQEHQLRSTDALREFASGCHCRRAWLLKYFGEEPSFGQRCGTCDTCVQGADHADDLRRDFRAPARQIFEAVAAVESSPQSTTTLLAIIAGSWKPKVPRQGDRGLKEAMGRIQAMRQGLPTHFCQRDFVKELLQALCSEGFLERRSETMSSGRGNRRWDVYVRTEKGRAAHEQGGEVPLVVPQSVRQAEEAERKRTERARRELERSGVELQKVPVEEVDRGEGPTLSAHLRWTKRLKDYRKMGETERAEKLEELLERIRRWRDGVAEGLKVAPSALLSEKMLLDLVYTQPTSAEALRSVGLRLAGVEELAQLIRDAVDDLDGRSDSDQLQEGERGGAAAAMVLPEGLCTFPRWEKAVAGPGKDGVEQAWVGRYNRWASGEHLQAIAMDGGKSGAALLIRSVLRNMFTAVTHGKPVDFARLISESGSCPPTEEEWSRIEAAASASGQDVDAHGYRSSSVVSSILSDGQHGRLGKEEWYLRVQWWELLKRVKCPISFDGGHAASA</sequence>
<dbReference type="SMART" id="SM00487">
    <property type="entry name" value="DEXDc"/>
    <property type="match status" value="1"/>
</dbReference>
<dbReference type="PROSITE" id="PS51192">
    <property type="entry name" value="HELICASE_ATP_BIND_1"/>
    <property type="match status" value="1"/>
</dbReference>
<dbReference type="EMBL" id="CAUYUJ010021514">
    <property type="protein sequence ID" value="CAK0905164.1"/>
    <property type="molecule type" value="Genomic_DNA"/>
</dbReference>
<dbReference type="InterPro" id="IPR010997">
    <property type="entry name" value="HRDC-like_sf"/>
</dbReference>
<feature type="region of interest" description="Disordered" evidence="10">
    <location>
        <begin position="1"/>
        <end position="52"/>
    </location>
</feature>
<evidence type="ECO:0000256" key="4">
    <source>
        <dbReference type="ARBA" id="ARBA00022806"/>
    </source>
</evidence>
<evidence type="ECO:0000256" key="1">
    <source>
        <dbReference type="ARBA" id="ARBA00005446"/>
    </source>
</evidence>
<feature type="domain" description="HRDC" evidence="11">
    <location>
        <begin position="728"/>
        <end position="807"/>
    </location>
</feature>
<evidence type="ECO:0000256" key="3">
    <source>
        <dbReference type="ARBA" id="ARBA00022801"/>
    </source>
</evidence>
<evidence type="ECO:0000256" key="5">
    <source>
        <dbReference type="ARBA" id="ARBA00022840"/>
    </source>
</evidence>
<protein>
    <recommendedName>
        <fullName evidence="9">ATP-dependent DNA helicase</fullName>
        <ecNumber evidence="9">5.6.2.4</ecNumber>
    </recommendedName>
</protein>
<dbReference type="PROSITE" id="PS50967">
    <property type="entry name" value="HRDC"/>
    <property type="match status" value="1"/>
</dbReference>
<evidence type="ECO:0000313" key="15">
    <source>
        <dbReference type="Proteomes" id="UP001189429"/>
    </source>
</evidence>
<name>A0ABN9XYE8_9DINO</name>
<dbReference type="InterPro" id="IPR002121">
    <property type="entry name" value="HRDC_dom"/>
</dbReference>
<comment type="catalytic activity">
    <reaction evidence="8 9">
        <text>Couples ATP hydrolysis with the unwinding of duplex DNA by translocating in the 3'-5' direction.</text>
        <dbReference type="EC" id="5.6.2.4"/>
    </reaction>
</comment>
<evidence type="ECO:0000313" key="14">
    <source>
        <dbReference type="EMBL" id="CAK0905164.1"/>
    </source>
</evidence>
<keyword evidence="9" id="KW-0539">Nucleus</keyword>
<evidence type="ECO:0000256" key="2">
    <source>
        <dbReference type="ARBA" id="ARBA00022741"/>
    </source>
</evidence>
<feature type="compositionally biased region" description="Low complexity" evidence="10">
    <location>
        <begin position="21"/>
        <end position="32"/>
    </location>
</feature>
<evidence type="ECO:0000256" key="8">
    <source>
        <dbReference type="ARBA" id="ARBA00034617"/>
    </source>
</evidence>
<gene>
    <name evidence="14" type="ORF">PCOR1329_LOCUS80954</name>
</gene>
<dbReference type="InterPro" id="IPR014001">
    <property type="entry name" value="Helicase_ATP-bd"/>
</dbReference>
<keyword evidence="2 9" id="KW-0547">Nucleotide-binding</keyword>
<dbReference type="Proteomes" id="UP001189429">
    <property type="component" value="Unassembled WGS sequence"/>
</dbReference>
<dbReference type="PANTHER" id="PTHR13710:SF120">
    <property type="entry name" value="BIFUNCTIONAL 3'-5' EXONUCLEASE_ATP-DEPENDENT HELICASE WRN"/>
    <property type="match status" value="1"/>
</dbReference>
<dbReference type="Pfam" id="PF00271">
    <property type="entry name" value="Helicase_C"/>
    <property type="match status" value="1"/>
</dbReference>
<dbReference type="InterPro" id="IPR011545">
    <property type="entry name" value="DEAD/DEAH_box_helicase_dom"/>
</dbReference>
<evidence type="ECO:0000256" key="10">
    <source>
        <dbReference type="SAM" id="MobiDB-lite"/>
    </source>
</evidence>
<comment type="caution">
    <text evidence="14">The sequence shown here is derived from an EMBL/GenBank/DDBJ whole genome shotgun (WGS) entry which is preliminary data.</text>
</comment>
<evidence type="ECO:0000256" key="6">
    <source>
        <dbReference type="ARBA" id="ARBA00023125"/>
    </source>
</evidence>
<dbReference type="PROSITE" id="PS51194">
    <property type="entry name" value="HELICASE_CTER"/>
    <property type="match status" value="1"/>
</dbReference>
<dbReference type="InterPro" id="IPR027417">
    <property type="entry name" value="P-loop_NTPase"/>
</dbReference>
<dbReference type="SMART" id="SM00490">
    <property type="entry name" value="HELICc"/>
    <property type="match status" value="1"/>
</dbReference>
<evidence type="ECO:0000256" key="9">
    <source>
        <dbReference type="RuleBase" id="RU364117"/>
    </source>
</evidence>
<comment type="similarity">
    <text evidence="1 9">Belongs to the helicase family. RecQ subfamily.</text>
</comment>
<dbReference type="InterPro" id="IPR036388">
    <property type="entry name" value="WH-like_DNA-bd_sf"/>
</dbReference>
<dbReference type="NCBIfam" id="TIGR00614">
    <property type="entry name" value="recQ_fam"/>
    <property type="match status" value="1"/>
</dbReference>
<feature type="domain" description="Helicase C-terminal" evidence="13">
    <location>
        <begin position="342"/>
        <end position="493"/>
    </location>
</feature>
<dbReference type="Gene3D" id="1.10.10.10">
    <property type="entry name" value="Winged helix-like DNA-binding domain superfamily/Winged helix DNA-binding domain"/>
    <property type="match status" value="1"/>
</dbReference>
<dbReference type="SUPFAM" id="SSF47819">
    <property type="entry name" value="HRDC-like"/>
    <property type="match status" value="1"/>
</dbReference>
<dbReference type="InterPro" id="IPR044876">
    <property type="entry name" value="HRDC_dom_sf"/>
</dbReference>
<dbReference type="Pfam" id="PF00570">
    <property type="entry name" value="HRDC"/>
    <property type="match status" value="1"/>
</dbReference>
<feature type="domain" description="Helicase ATP-binding" evidence="12">
    <location>
        <begin position="169"/>
        <end position="318"/>
    </location>
</feature>
<keyword evidence="7" id="KW-0413">Isomerase</keyword>
<evidence type="ECO:0000259" key="11">
    <source>
        <dbReference type="PROSITE" id="PS50967"/>
    </source>
</evidence>
<dbReference type="SUPFAM" id="SSF52540">
    <property type="entry name" value="P-loop containing nucleoside triphosphate hydrolases"/>
    <property type="match status" value="1"/>
</dbReference>
<dbReference type="CDD" id="cd17920">
    <property type="entry name" value="DEXHc_RecQ"/>
    <property type="match status" value="1"/>
</dbReference>
<dbReference type="InterPro" id="IPR001650">
    <property type="entry name" value="Helicase_C-like"/>
</dbReference>
<dbReference type="Pfam" id="PF00270">
    <property type="entry name" value="DEAD"/>
    <property type="match status" value="1"/>
</dbReference>
<dbReference type="Gene3D" id="1.10.150.80">
    <property type="entry name" value="HRDC domain"/>
    <property type="match status" value="1"/>
</dbReference>
<comment type="subcellular location">
    <subcellularLocation>
        <location evidence="9">Nucleus</location>
    </subcellularLocation>
</comment>
<reference evidence="14" key="1">
    <citation type="submission" date="2023-10" db="EMBL/GenBank/DDBJ databases">
        <authorList>
            <person name="Chen Y."/>
            <person name="Shah S."/>
            <person name="Dougan E. K."/>
            <person name="Thang M."/>
            <person name="Chan C."/>
        </authorList>
    </citation>
    <scope>NUCLEOTIDE SEQUENCE [LARGE SCALE GENOMIC DNA]</scope>
</reference>
<feature type="compositionally biased region" description="Low complexity" evidence="10">
    <location>
        <begin position="42"/>
        <end position="52"/>
    </location>
</feature>
<accession>A0ABN9XYE8</accession>
<dbReference type="InterPro" id="IPR004589">
    <property type="entry name" value="DNA_helicase_ATP-dep_RecQ"/>
</dbReference>
<dbReference type="Gene3D" id="3.40.50.300">
    <property type="entry name" value="P-loop containing nucleotide triphosphate hydrolases"/>
    <property type="match status" value="2"/>
</dbReference>
<dbReference type="InterPro" id="IPR032284">
    <property type="entry name" value="RecQ_Zn-bd"/>
</dbReference>
<feature type="non-terminal residue" evidence="14">
    <location>
        <position position="1"/>
    </location>
</feature>
<dbReference type="Pfam" id="PF16124">
    <property type="entry name" value="RecQ_Zn_bind"/>
    <property type="match status" value="1"/>
</dbReference>
<dbReference type="EC" id="5.6.2.4" evidence="9"/>
<keyword evidence="3 9" id="KW-0378">Hydrolase</keyword>
<keyword evidence="4 9" id="KW-0347">Helicase</keyword>
<evidence type="ECO:0000259" key="13">
    <source>
        <dbReference type="PROSITE" id="PS51194"/>
    </source>
</evidence>
<dbReference type="PANTHER" id="PTHR13710">
    <property type="entry name" value="DNA HELICASE RECQ FAMILY MEMBER"/>
    <property type="match status" value="1"/>
</dbReference>
<organism evidence="14 15">
    <name type="scientific">Prorocentrum cordatum</name>
    <dbReference type="NCBI Taxonomy" id="2364126"/>
    <lineage>
        <taxon>Eukaryota</taxon>
        <taxon>Sar</taxon>
        <taxon>Alveolata</taxon>
        <taxon>Dinophyceae</taxon>
        <taxon>Prorocentrales</taxon>
        <taxon>Prorocentraceae</taxon>
        <taxon>Prorocentrum</taxon>
    </lineage>
</organism>
<keyword evidence="5 9" id="KW-0067">ATP-binding</keyword>
<keyword evidence="15" id="KW-1185">Reference proteome</keyword>
<keyword evidence="6" id="KW-0238">DNA-binding</keyword>